<evidence type="ECO:0000313" key="3">
    <source>
        <dbReference type="Proteomes" id="UP001454036"/>
    </source>
</evidence>
<accession>A0AAV3RYF2</accession>
<organism evidence="2 3">
    <name type="scientific">Lithospermum erythrorhizon</name>
    <name type="common">Purple gromwell</name>
    <name type="synonym">Lithospermum officinale var. erythrorhizon</name>
    <dbReference type="NCBI Taxonomy" id="34254"/>
    <lineage>
        <taxon>Eukaryota</taxon>
        <taxon>Viridiplantae</taxon>
        <taxon>Streptophyta</taxon>
        <taxon>Embryophyta</taxon>
        <taxon>Tracheophyta</taxon>
        <taxon>Spermatophyta</taxon>
        <taxon>Magnoliopsida</taxon>
        <taxon>eudicotyledons</taxon>
        <taxon>Gunneridae</taxon>
        <taxon>Pentapetalae</taxon>
        <taxon>asterids</taxon>
        <taxon>lamiids</taxon>
        <taxon>Boraginales</taxon>
        <taxon>Boraginaceae</taxon>
        <taxon>Boraginoideae</taxon>
        <taxon>Lithospermeae</taxon>
        <taxon>Lithospermum</taxon>
    </lineage>
</organism>
<evidence type="ECO:0000256" key="1">
    <source>
        <dbReference type="SAM" id="Phobius"/>
    </source>
</evidence>
<dbReference type="CDD" id="cd09272">
    <property type="entry name" value="RNase_HI_RT_Ty1"/>
    <property type="match status" value="1"/>
</dbReference>
<keyword evidence="1" id="KW-0472">Membrane</keyword>
<dbReference type="PANTHER" id="PTHR11439">
    <property type="entry name" value="GAG-POL-RELATED RETROTRANSPOSON"/>
    <property type="match status" value="1"/>
</dbReference>
<keyword evidence="1" id="KW-1133">Transmembrane helix</keyword>
<keyword evidence="3" id="KW-1185">Reference proteome</keyword>
<dbReference type="Proteomes" id="UP001454036">
    <property type="component" value="Unassembled WGS sequence"/>
</dbReference>
<reference evidence="2 3" key="1">
    <citation type="submission" date="2024-01" db="EMBL/GenBank/DDBJ databases">
        <title>The complete chloroplast genome sequence of Lithospermum erythrorhizon: insights into the phylogenetic relationship among Boraginaceae species and the maternal lineages of purple gromwells.</title>
        <authorList>
            <person name="Okada T."/>
            <person name="Watanabe K."/>
        </authorList>
    </citation>
    <scope>NUCLEOTIDE SEQUENCE [LARGE SCALE GENOMIC DNA]</scope>
</reference>
<evidence type="ECO:0000313" key="2">
    <source>
        <dbReference type="EMBL" id="GAA0186128.1"/>
    </source>
</evidence>
<dbReference type="EMBL" id="BAABME010013401">
    <property type="protein sequence ID" value="GAA0186128.1"/>
    <property type="molecule type" value="Genomic_DNA"/>
</dbReference>
<feature type="transmembrane region" description="Helical" evidence="1">
    <location>
        <begin position="44"/>
        <end position="63"/>
    </location>
</feature>
<proteinExistence type="predicted"/>
<dbReference type="AlphaFoldDB" id="A0AAV3RYF2"/>
<dbReference type="PANTHER" id="PTHR11439:SF458">
    <property type="entry name" value="RNA-DIRECTED DNA POLYMERASE"/>
    <property type="match status" value="1"/>
</dbReference>
<sequence>MASYKGASTSLASTVVFPPTGSILLSIVRRLLNEYSATCRRPRTMVYTFSLFILKFVVLADWAGCVVDRRSTGGHVIYFGSNLVSWQSRKQHTVSRSSTEAEYKELVDCSTEIT</sequence>
<keyword evidence="1" id="KW-0812">Transmembrane</keyword>
<gene>
    <name evidence="2" type="ORF">LIER_33416</name>
</gene>
<protein>
    <submittedName>
        <fullName evidence="2">Uncharacterized protein</fullName>
    </submittedName>
</protein>
<comment type="caution">
    <text evidence="2">The sequence shown here is derived from an EMBL/GenBank/DDBJ whole genome shotgun (WGS) entry which is preliminary data.</text>
</comment>
<name>A0AAV3RYF2_LITER</name>
<feature type="transmembrane region" description="Helical" evidence="1">
    <location>
        <begin position="12"/>
        <end position="32"/>
    </location>
</feature>